<dbReference type="PANTHER" id="PTHR45655">
    <property type="entry name" value="GUANYLATE CYCLASE SOLUBLE SUBUNIT BETA-2"/>
    <property type="match status" value="1"/>
</dbReference>
<proteinExistence type="inferred from homology"/>
<comment type="caution">
    <text evidence="7">The sequence shown here is derived from an EMBL/GenBank/DDBJ whole genome shotgun (WGS) entry which is preliminary data.</text>
</comment>
<evidence type="ECO:0000256" key="3">
    <source>
        <dbReference type="ARBA" id="ARBA00023239"/>
    </source>
</evidence>
<keyword evidence="4" id="KW-0141">cGMP biosynthesis</keyword>
<name>A0A812EUZ4_ACAPH</name>
<dbReference type="InterPro" id="IPR042463">
    <property type="entry name" value="HNOB_dom_associated_sf"/>
</dbReference>
<dbReference type="Pfam" id="PF07701">
    <property type="entry name" value="HNOBA"/>
    <property type="match status" value="1"/>
</dbReference>
<dbReference type="GO" id="GO:0070482">
    <property type="term" value="P:response to oxygen levels"/>
    <property type="evidence" value="ECO:0007669"/>
    <property type="project" value="TreeGrafter"/>
</dbReference>
<evidence type="ECO:0000313" key="7">
    <source>
        <dbReference type="EMBL" id="CAE1329772.1"/>
    </source>
</evidence>
<keyword evidence="2" id="KW-0547">Nucleotide-binding</keyword>
<dbReference type="PANTHER" id="PTHR45655:SF5">
    <property type="entry name" value="SOLUBLE GUANYLATE CYCLASE 89DA-RELATED"/>
    <property type="match status" value="1"/>
</dbReference>
<organism evidence="7 8">
    <name type="scientific">Acanthosepion pharaonis</name>
    <name type="common">Pharaoh cuttlefish</name>
    <name type="synonym">Sepia pharaonis</name>
    <dbReference type="NCBI Taxonomy" id="158019"/>
    <lineage>
        <taxon>Eukaryota</taxon>
        <taxon>Metazoa</taxon>
        <taxon>Spiralia</taxon>
        <taxon>Lophotrochozoa</taxon>
        <taxon>Mollusca</taxon>
        <taxon>Cephalopoda</taxon>
        <taxon>Coleoidea</taxon>
        <taxon>Decapodiformes</taxon>
        <taxon>Sepiida</taxon>
        <taxon>Sepiina</taxon>
        <taxon>Sepiidae</taxon>
        <taxon>Acanthosepion</taxon>
    </lineage>
</organism>
<dbReference type="CDD" id="cd07302">
    <property type="entry name" value="CHD"/>
    <property type="match status" value="1"/>
</dbReference>
<evidence type="ECO:0000256" key="2">
    <source>
        <dbReference type="ARBA" id="ARBA00022741"/>
    </source>
</evidence>
<dbReference type="Gene3D" id="6.10.250.780">
    <property type="match status" value="1"/>
</dbReference>
<dbReference type="PROSITE" id="PS00452">
    <property type="entry name" value="GUANYLATE_CYCLASE_1"/>
    <property type="match status" value="1"/>
</dbReference>
<dbReference type="OrthoDB" id="1890790at2759"/>
<dbReference type="Gene3D" id="3.30.450.260">
    <property type="entry name" value="Haem NO binding associated domain"/>
    <property type="match status" value="1"/>
</dbReference>
<protein>
    <recommendedName>
        <fullName evidence="1">guanylate cyclase</fullName>
        <ecNumber evidence="1">4.6.1.2</ecNumber>
    </recommendedName>
</protein>
<dbReference type="SUPFAM" id="SSF55073">
    <property type="entry name" value="Nucleotide cyclase"/>
    <property type="match status" value="1"/>
</dbReference>
<dbReference type="GO" id="GO:0004383">
    <property type="term" value="F:guanylate cyclase activity"/>
    <property type="evidence" value="ECO:0007669"/>
    <property type="project" value="UniProtKB-EC"/>
</dbReference>
<dbReference type="SMART" id="SM00044">
    <property type="entry name" value="CYCc"/>
    <property type="match status" value="1"/>
</dbReference>
<dbReference type="GO" id="GO:0019934">
    <property type="term" value="P:cGMP-mediated signaling"/>
    <property type="evidence" value="ECO:0007669"/>
    <property type="project" value="TreeGrafter"/>
</dbReference>
<keyword evidence="8" id="KW-1185">Reference proteome</keyword>
<dbReference type="InterPro" id="IPR001054">
    <property type="entry name" value="A/G_cyclase"/>
</dbReference>
<dbReference type="GO" id="GO:0000166">
    <property type="term" value="F:nucleotide binding"/>
    <property type="evidence" value="ECO:0007669"/>
    <property type="project" value="UniProtKB-KW"/>
</dbReference>
<keyword evidence="3 5" id="KW-0456">Lyase</keyword>
<dbReference type="InterPro" id="IPR018297">
    <property type="entry name" value="A/G_cyclase_CS"/>
</dbReference>
<dbReference type="PROSITE" id="PS50125">
    <property type="entry name" value="GUANYLATE_CYCLASE_2"/>
    <property type="match status" value="1"/>
</dbReference>
<dbReference type="AlphaFoldDB" id="A0A812EUZ4"/>
<dbReference type="Proteomes" id="UP000597762">
    <property type="component" value="Unassembled WGS sequence"/>
</dbReference>
<feature type="domain" description="Guanylate cyclase" evidence="6">
    <location>
        <begin position="253"/>
        <end position="385"/>
    </location>
</feature>
<evidence type="ECO:0000313" key="8">
    <source>
        <dbReference type="Proteomes" id="UP000597762"/>
    </source>
</evidence>
<dbReference type="InterPro" id="IPR011645">
    <property type="entry name" value="HNOB_dom_associated"/>
</dbReference>
<sequence length="489" mass="55755">MNVKVLSMKDLDSGCQIEYRLDFDNLPFLHQQAIPLEDYKFPDIPSRFFFEVFPMSLFFDKDLKIKQVGNNLQFLFGNHPLRGEDMNKIFTLRRPLSTKFTYDDILYHNHVVFELQCCVVPKESKENSDPVQMILRGQMIKIPTNEMIAFLCVPLIENLEDLQMKGLYLNDLSMTDNSRDMILVGHQHASNIELTLDKTIQKIQETHLVKKKAKEYQQASRDLLYSIIPKNIGIQLEEGKNPEETWQTIDEVTLMFCSITGYSRFVDISKTKNARDLMRNICEIFQWLNKIISHHNVFKVETKENDGLLLLAGGLDGKPNHAKDVARCALDLIHSCREHSLENLSKEISLEIGMDYGSVVSGVVGLKNYQYCLFGDTVNTASRMDHSSLTGRIQLTQQCQKQLFFSSSFSSPCPFAIFSRSANNFSLSSFSFFSFSSSERSFGLPRIKSFPIIRLTPISNKASSSSAVSPILSSLFFFLCAFKAISCSM</sequence>
<dbReference type="InterPro" id="IPR029787">
    <property type="entry name" value="Nucleotide_cyclase"/>
</dbReference>
<dbReference type="Gene3D" id="3.30.70.1230">
    <property type="entry name" value="Nucleotide cyclase"/>
    <property type="match status" value="1"/>
</dbReference>
<accession>A0A812EUZ4</accession>
<dbReference type="GO" id="GO:0008074">
    <property type="term" value="C:guanylate cyclase complex, soluble"/>
    <property type="evidence" value="ECO:0007669"/>
    <property type="project" value="TreeGrafter"/>
</dbReference>
<evidence type="ECO:0000256" key="1">
    <source>
        <dbReference type="ARBA" id="ARBA00012202"/>
    </source>
</evidence>
<evidence type="ECO:0000259" key="6">
    <source>
        <dbReference type="PROSITE" id="PS50125"/>
    </source>
</evidence>
<comment type="similarity">
    <text evidence="5">Belongs to the adenylyl cyclase class-4/guanylyl cyclase family.</text>
</comment>
<gene>
    <name evidence="7" type="ORF">SPHA_79174</name>
</gene>
<dbReference type="EC" id="4.6.1.2" evidence="1"/>
<evidence type="ECO:0000256" key="5">
    <source>
        <dbReference type="RuleBase" id="RU000405"/>
    </source>
</evidence>
<reference evidence="7" key="1">
    <citation type="submission" date="2021-01" db="EMBL/GenBank/DDBJ databases">
        <authorList>
            <person name="Li R."/>
            <person name="Bekaert M."/>
        </authorList>
    </citation>
    <scope>NUCLEOTIDE SEQUENCE</scope>
    <source>
        <strain evidence="7">Farmed</strain>
    </source>
</reference>
<dbReference type="Pfam" id="PF00211">
    <property type="entry name" value="Guanylate_cyc"/>
    <property type="match status" value="1"/>
</dbReference>
<evidence type="ECO:0000256" key="4">
    <source>
        <dbReference type="ARBA" id="ARBA00023293"/>
    </source>
</evidence>
<dbReference type="EMBL" id="CAHIKZ030005560">
    <property type="protein sequence ID" value="CAE1329772.1"/>
    <property type="molecule type" value="Genomic_DNA"/>
</dbReference>